<organism evidence="1 2">
    <name type="scientific">Diploptera punctata</name>
    <name type="common">Pacific beetle cockroach</name>
    <dbReference type="NCBI Taxonomy" id="6984"/>
    <lineage>
        <taxon>Eukaryota</taxon>
        <taxon>Metazoa</taxon>
        <taxon>Ecdysozoa</taxon>
        <taxon>Arthropoda</taxon>
        <taxon>Hexapoda</taxon>
        <taxon>Insecta</taxon>
        <taxon>Pterygota</taxon>
        <taxon>Neoptera</taxon>
        <taxon>Polyneoptera</taxon>
        <taxon>Dictyoptera</taxon>
        <taxon>Blattodea</taxon>
        <taxon>Blaberoidea</taxon>
        <taxon>Blaberidae</taxon>
        <taxon>Diplopterinae</taxon>
        <taxon>Diploptera</taxon>
    </lineage>
</organism>
<protein>
    <submittedName>
        <fullName evidence="1">Uncharacterized protein</fullName>
    </submittedName>
</protein>
<evidence type="ECO:0000313" key="2">
    <source>
        <dbReference type="Proteomes" id="UP001233999"/>
    </source>
</evidence>
<sequence length="118" mass="13586">SREQNHNVFRWLCSYAGTNFWDFEEDADGALGLTVTDCRRRTKDALLLCHLHHTAAATPDLISYRVQLNWRHKLEDILVLGLQDGDIHFWSSGAGCNDCRTIYRRLLPFPLQCVCEPP</sequence>
<dbReference type="EMBL" id="JASPKZ010003086">
    <property type="protein sequence ID" value="KAJ9593943.1"/>
    <property type="molecule type" value="Genomic_DNA"/>
</dbReference>
<keyword evidence="2" id="KW-1185">Reference proteome</keyword>
<feature type="non-terminal residue" evidence="1">
    <location>
        <position position="1"/>
    </location>
</feature>
<evidence type="ECO:0000313" key="1">
    <source>
        <dbReference type="EMBL" id="KAJ9593943.1"/>
    </source>
</evidence>
<reference evidence="1" key="2">
    <citation type="submission" date="2023-05" db="EMBL/GenBank/DDBJ databases">
        <authorList>
            <person name="Fouks B."/>
        </authorList>
    </citation>
    <scope>NUCLEOTIDE SEQUENCE</scope>
    <source>
        <strain evidence="1">Stay&amp;Tobe</strain>
        <tissue evidence="1">Testes</tissue>
    </source>
</reference>
<dbReference type="AlphaFoldDB" id="A0AAD8A7S8"/>
<reference evidence="1" key="1">
    <citation type="journal article" date="2023" name="IScience">
        <title>Live-bearing cockroach genome reveals convergent evolutionary mechanisms linked to viviparity in insects and beyond.</title>
        <authorList>
            <person name="Fouks B."/>
            <person name="Harrison M.C."/>
            <person name="Mikhailova A.A."/>
            <person name="Marchal E."/>
            <person name="English S."/>
            <person name="Carruthers M."/>
            <person name="Jennings E.C."/>
            <person name="Chiamaka E.L."/>
            <person name="Frigard R.A."/>
            <person name="Pippel M."/>
            <person name="Attardo G.M."/>
            <person name="Benoit J.B."/>
            <person name="Bornberg-Bauer E."/>
            <person name="Tobe S.S."/>
        </authorList>
    </citation>
    <scope>NUCLEOTIDE SEQUENCE</scope>
    <source>
        <strain evidence="1">Stay&amp;Tobe</strain>
    </source>
</reference>
<gene>
    <name evidence="1" type="ORF">L9F63_014657</name>
</gene>
<proteinExistence type="predicted"/>
<comment type="caution">
    <text evidence="1">The sequence shown here is derived from an EMBL/GenBank/DDBJ whole genome shotgun (WGS) entry which is preliminary data.</text>
</comment>
<accession>A0AAD8A7S8</accession>
<dbReference type="Proteomes" id="UP001233999">
    <property type="component" value="Unassembled WGS sequence"/>
</dbReference>
<name>A0AAD8A7S8_DIPPU</name>